<evidence type="ECO:0000256" key="1">
    <source>
        <dbReference type="SAM" id="MobiDB-lite"/>
    </source>
</evidence>
<keyword evidence="3" id="KW-1185">Reference proteome</keyword>
<proteinExistence type="predicted"/>
<protein>
    <submittedName>
        <fullName evidence="2">Uncharacterized protein</fullName>
    </submittedName>
</protein>
<gene>
    <name evidence="2" type="ORF">PPACK8108_LOCUS6854</name>
</gene>
<sequence length="87" mass="9637">MWIKQNLKSKDSSRPKSSARDSNSPFALPSDACNGSLNLTRKFTTKSSTKSYISQPKFRNLSYGRIDHSFLSAAFNMGLATNSSKRA</sequence>
<reference evidence="2" key="1">
    <citation type="submission" date="2022-06" db="EMBL/GenBank/DDBJ databases">
        <authorList>
            <consortium name="SYNGENTA / RWTH Aachen University"/>
        </authorList>
    </citation>
    <scope>NUCLEOTIDE SEQUENCE</scope>
</reference>
<name>A0AAV0AV97_PHAPC</name>
<organism evidence="2 3">
    <name type="scientific">Phakopsora pachyrhizi</name>
    <name type="common">Asian soybean rust disease fungus</name>
    <dbReference type="NCBI Taxonomy" id="170000"/>
    <lineage>
        <taxon>Eukaryota</taxon>
        <taxon>Fungi</taxon>
        <taxon>Dikarya</taxon>
        <taxon>Basidiomycota</taxon>
        <taxon>Pucciniomycotina</taxon>
        <taxon>Pucciniomycetes</taxon>
        <taxon>Pucciniales</taxon>
        <taxon>Phakopsoraceae</taxon>
        <taxon>Phakopsora</taxon>
    </lineage>
</organism>
<dbReference type="EMBL" id="CALTRL010001316">
    <property type="protein sequence ID" value="CAH7672072.1"/>
    <property type="molecule type" value="Genomic_DNA"/>
</dbReference>
<evidence type="ECO:0000313" key="3">
    <source>
        <dbReference type="Proteomes" id="UP001153365"/>
    </source>
</evidence>
<feature type="region of interest" description="Disordered" evidence="1">
    <location>
        <begin position="1"/>
        <end position="29"/>
    </location>
</feature>
<comment type="caution">
    <text evidence="2">The sequence shown here is derived from an EMBL/GenBank/DDBJ whole genome shotgun (WGS) entry which is preliminary data.</text>
</comment>
<evidence type="ECO:0000313" key="2">
    <source>
        <dbReference type="EMBL" id="CAH7672072.1"/>
    </source>
</evidence>
<accession>A0AAV0AV97</accession>
<dbReference type="AlphaFoldDB" id="A0AAV0AV97"/>
<dbReference type="Proteomes" id="UP001153365">
    <property type="component" value="Unassembled WGS sequence"/>
</dbReference>